<dbReference type="AlphaFoldDB" id="A0A8S3IRR4"/>
<evidence type="ECO:0000313" key="3">
    <source>
        <dbReference type="Proteomes" id="UP000676336"/>
    </source>
</evidence>
<feature type="region of interest" description="Disordered" evidence="1">
    <location>
        <begin position="108"/>
        <end position="138"/>
    </location>
</feature>
<reference evidence="2" key="1">
    <citation type="submission" date="2021-02" db="EMBL/GenBank/DDBJ databases">
        <authorList>
            <person name="Nowell W R."/>
        </authorList>
    </citation>
    <scope>NUCLEOTIDE SEQUENCE</scope>
</reference>
<feature type="non-terminal residue" evidence="2">
    <location>
        <position position="1"/>
    </location>
</feature>
<accession>A0A8S3IRR4</accession>
<comment type="caution">
    <text evidence="2">The sequence shown here is derived from an EMBL/GenBank/DDBJ whole genome shotgun (WGS) entry which is preliminary data.</text>
</comment>
<sequence>QHSPILSHHPTIINSKSTSMFSYQYDLMLMSKDMKNAKPILSSSSNIPMASIEQTSTHSIIGTNTTGTNSINNEHEPITWNEDDTLILHCSTSSNDGDYEHEIISTDNEESHNHHQQQQQSSQIQLQMTTGSPTIIYV</sequence>
<feature type="compositionally biased region" description="Polar residues" evidence="1">
    <location>
        <begin position="128"/>
        <end position="138"/>
    </location>
</feature>
<dbReference type="Proteomes" id="UP000676336">
    <property type="component" value="Unassembled WGS sequence"/>
</dbReference>
<gene>
    <name evidence="2" type="ORF">SMN809_LOCUS76506</name>
</gene>
<organism evidence="2 3">
    <name type="scientific">Rotaria magnacalcarata</name>
    <dbReference type="NCBI Taxonomy" id="392030"/>
    <lineage>
        <taxon>Eukaryota</taxon>
        <taxon>Metazoa</taxon>
        <taxon>Spiralia</taxon>
        <taxon>Gnathifera</taxon>
        <taxon>Rotifera</taxon>
        <taxon>Eurotatoria</taxon>
        <taxon>Bdelloidea</taxon>
        <taxon>Philodinida</taxon>
        <taxon>Philodinidae</taxon>
        <taxon>Rotaria</taxon>
    </lineage>
</organism>
<dbReference type="EMBL" id="CAJOBI010335015">
    <property type="protein sequence ID" value="CAF5204518.1"/>
    <property type="molecule type" value="Genomic_DNA"/>
</dbReference>
<protein>
    <submittedName>
        <fullName evidence="2">Uncharacterized protein</fullName>
    </submittedName>
</protein>
<evidence type="ECO:0000256" key="1">
    <source>
        <dbReference type="SAM" id="MobiDB-lite"/>
    </source>
</evidence>
<evidence type="ECO:0000313" key="2">
    <source>
        <dbReference type="EMBL" id="CAF5204518.1"/>
    </source>
</evidence>
<proteinExistence type="predicted"/>
<name>A0A8S3IRR4_9BILA</name>
<feature type="compositionally biased region" description="Low complexity" evidence="1">
    <location>
        <begin position="116"/>
        <end position="127"/>
    </location>
</feature>